<dbReference type="EMBL" id="JACYFC010000002">
    <property type="protein sequence ID" value="MBD5770779.1"/>
    <property type="molecule type" value="Genomic_DNA"/>
</dbReference>
<keyword evidence="12" id="KW-1185">Reference proteome</keyword>
<dbReference type="RefSeq" id="WP_191594157.1">
    <property type="nucleotide sequence ID" value="NZ_JACYFC010000002.1"/>
</dbReference>
<evidence type="ECO:0000256" key="2">
    <source>
        <dbReference type="ARBA" id="ARBA00022448"/>
    </source>
</evidence>
<keyword evidence="6 9" id="KW-1133">Transmembrane helix</keyword>
<keyword evidence="4 9" id="KW-0997">Cell inner membrane</keyword>
<evidence type="ECO:0000313" key="11">
    <source>
        <dbReference type="EMBL" id="MBD5770779.1"/>
    </source>
</evidence>
<keyword evidence="2 9" id="KW-0813">Transport</keyword>
<feature type="domain" description="Tripartite ATP-independent periplasmic transporters DctQ component" evidence="10">
    <location>
        <begin position="25"/>
        <end position="151"/>
    </location>
</feature>
<protein>
    <recommendedName>
        <fullName evidence="9">TRAP transporter small permease protein</fullName>
    </recommendedName>
</protein>
<evidence type="ECO:0000313" key="12">
    <source>
        <dbReference type="Proteomes" id="UP000604161"/>
    </source>
</evidence>
<sequence length="169" mass="19579">MLKLIKIMDRYFEEFLCSLMLGYIAISLNIEVFNRYFLNSPSAYTDEIARTLMIMLIFLGVPWAVKSNKHVIIDLIPTTKAWQSKRVVIEFISHIIFIVFSILFALAAYRAAEFHHMLGSTTEGLRIPYWLLLGSLPGIFILTIVRLLQRIHILLKTRKATDHQEPINV</sequence>
<comment type="caution">
    <text evidence="11">The sequence shown here is derived from an EMBL/GenBank/DDBJ whole genome shotgun (WGS) entry which is preliminary data.</text>
</comment>
<dbReference type="Pfam" id="PF04290">
    <property type="entry name" value="DctQ"/>
    <property type="match status" value="1"/>
</dbReference>
<evidence type="ECO:0000256" key="8">
    <source>
        <dbReference type="ARBA" id="ARBA00038436"/>
    </source>
</evidence>
<evidence type="ECO:0000256" key="4">
    <source>
        <dbReference type="ARBA" id="ARBA00022519"/>
    </source>
</evidence>
<keyword evidence="5 9" id="KW-0812">Transmembrane</keyword>
<organism evidence="11 12">
    <name type="scientific">Marinomonas colpomeniae</name>
    <dbReference type="NCBI Taxonomy" id="2774408"/>
    <lineage>
        <taxon>Bacteria</taxon>
        <taxon>Pseudomonadati</taxon>
        <taxon>Pseudomonadota</taxon>
        <taxon>Gammaproteobacteria</taxon>
        <taxon>Oceanospirillales</taxon>
        <taxon>Oceanospirillaceae</taxon>
        <taxon>Marinomonas</taxon>
    </lineage>
</organism>
<evidence type="ECO:0000256" key="5">
    <source>
        <dbReference type="ARBA" id="ARBA00022692"/>
    </source>
</evidence>
<feature type="transmembrane region" description="Helical" evidence="9">
    <location>
        <begin position="129"/>
        <end position="148"/>
    </location>
</feature>
<evidence type="ECO:0000256" key="6">
    <source>
        <dbReference type="ARBA" id="ARBA00022989"/>
    </source>
</evidence>
<gene>
    <name evidence="11" type="ORF">IF202_06915</name>
</gene>
<dbReference type="InterPro" id="IPR055348">
    <property type="entry name" value="DctQ"/>
</dbReference>
<keyword evidence="7 9" id="KW-0472">Membrane</keyword>
<evidence type="ECO:0000256" key="1">
    <source>
        <dbReference type="ARBA" id="ARBA00004429"/>
    </source>
</evidence>
<comment type="function">
    <text evidence="9">Part of the tripartite ATP-independent periplasmic (TRAP) transport system.</text>
</comment>
<evidence type="ECO:0000256" key="3">
    <source>
        <dbReference type="ARBA" id="ARBA00022475"/>
    </source>
</evidence>
<proteinExistence type="inferred from homology"/>
<dbReference type="PANTHER" id="PTHR35011:SF2">
    <property type="entry name" value="2,3-DIKETO-L-GULONATE TRAP TRANSPORTER SMALL PERMEASE PROTEIN YIAM"/>
    <property type="match status" value="1"/>
</dbReference>
<comment type="subunit">
    <text evidence="9">The complex comprises the extracytoplasmic solute receptor protein and the two transmembrane proteins.</text>
</comment>
<feature type="transmembrane region" description="Helical" evidence="9">
    <location>
        <begin position="48"/>
        <end position="66"/>
    </location>
</feature>
<name>A0ABR8NXJ9_9GAMM</name>
<reference evidence="11 12" key="1">
    <citation type="submission" date="2020-09" db="EMBL/GenBank/DDBJ databases">
        <title>Marinomonas sp. nov., isolated from the cysticercosis algae of Qingdao, China.</title>
        <authorList>
            <person name="Sun X."/>
        </authorList>
    </citation>
    <scope>NUCLEOTIDE SEQUENCE [LARGE SCALE GENOMIC DNA]</scope>
    <source>
        <strain evidence="11 12">SM2066</strain>
    </source>
</reference>
<comment type="similarity">
    <text evidence="8 9">Belongs to the TRAP transporter small permease family.</text>
</comment>
<evidence type="ECO:0000256" key="7">
    <source>
        <dbReference type="ARBA" id="ARBA00023136"/>
    </source>
</evidence>
<dbReference type="Proteomes" id="UP000604161">
    <property type="component" value="Unassembled WGS sequence"/>
</dbReference>
<dbReference type="PANTHER" id="PTHR35011">
    <property type="entry name" value="2,3-DIKETO-L-GULONATE TRAP TRANSPORTER SMALL PERMEASE PROTEIN YIAM"/>
    <property type="match status" value="1"/>
</dbReference>
<keyword evidence="3" id="KW-1003">Cell membrane</keyword>
<comment type="subcellular location">
    <subcellularLocation>
        <location evidence="1 9">Cell inner membrane</location>
        <topology evidence="1 9">Multi-pass membrane protein</topology>
    </subcellularLocation>
</comment>
<feature type="transmembrane region" description="Helical" evidence="9">
    <location>
        <begin position="12"/>
        <end position="28"/>
    </location>
</feature>
<evidence type="ECO:0000259" key="10">
    <source>
        <dbReference type="Pfam" id="PF04290"/>
    </source>
</evidence>
<evidence type="ECO:0000256" key="9">
    <source>
        <dbReference type="RuleBase" id="RU369079"/>
    </source>
</evidence>
<accession>A0ABR8NXJ9</accession>
<feature type="transmembrane region" description="Helical" evidence="9">
    <location>
        <begin position="87"/>
        <end position="109"/>
    </location>
</feature>
<dbReference type="InterPro" id="IPR007387">
    <property type="entry name" value="TRAP_DctQ"/>
</dbReference>